<evidence type="ECO:0000313" key="1">
    <source>
        <dbReference type="EMBL" id="EWY94405.1"/>
    </source>
</evidence>
<sequence length="37" mass="4046">MASRKLGAQKYIMPMCTISRNIGPRPTGGPVDLLSER</sequence>
<accession>W9IM84</accession>
<organism evidence="1 2">
    <name type="scientific">Fusarium oxysporum NRRL 32931</name>
    <dbReference type="NCBI Taxonomy" id="660029"/>
    <lineage>
        <taxon>Eukaryota</taxon>
        <taxon>Fungi</taxon>
        <taxon>Dikarya</taxon>
        <taxon>Ascomycota</taxon>
        <taxon>Pezizomycotina</taxon>
        <taxon>Sordariomycetes</taxon>
        <taxon>Hypocreomycetidae</taxon>
        <taxon>Hypocreales</taxon>
        <taxon>Nectriaceae</taxon>
        <taxon>Fusarium</taxon>
        <taxon>Fusarium oxysporum species complex</taxon>
    </lineage>
</organism>
<proteinExistence type="predicted"/>
<protein>
    <submittedName>
        <fullName evidence="1">Uncharacterized protein</fullName>
    </submittedName>
</protein>
<gene>
    <name evidence="1" type="ORF">FOYG_07156</name>
</gene>
<name>W9IM84_FUSOX</name>
<evidence type="ECO:0000313" key="2">
    <source>
        <dbReference type="Proteomes" id="UP000030753"/>
    </source>
</evidence>
<dbReference type="Proteomes" id="UP000030753">
    <property type="component" value="Unassembled WGS sequence"/>
</dbReference>
<dbReference type="HOGENOM" id="CLU_3351099_0_0_1"/>
<reference evidence="1 2" key="1">
    <citation type="submission" date="2011-06" db="EMBL/GenBank/DDBJ databases">
        <title>The Genome Sequence of Fusarium oxysporum FOSC 3-a.</title>
        <authorList>
            <consortium name="The Broad Institute Genome Sequencing Platform"/>
            <person name="Ma L.-J."/>
            <person name="Gale L.R."/>
            <person name="Schwartz D.C."/>
            <person name="Zhou S."/>
            <person name="Corby-Kistler H."/>
            <person name="Young S.K."/>
            <person name="Zeng Q."/>
            <person name="Gargeya S."/>
            <person name="Fitzgerald M."/>
            <person name="Haas B."/>
            <person name="Abouelleil A."/>
            <person name="Alvarado L."/>
            <person name="Arachchi H.M."/>
            <person name="Berlin A."/>
            <person name="Brown A."/>
            <person name="Chapman S.B."/>
            <person name="Chen Z."/>
            <person name="Dunbar C."/>
            <person name="Freedman E."/>
            <person name="Gearin G."/>
            <person name="Gellesch M."/>
            <person name="Goldberg J."/>
            <person name="Griggs A."/>
            <person name="Gujja S."/>
            <person name="Heiman D."/>
            <person name="Howarth C."/>
            <person name="Larson L."/>
            <person name="Lui A."/>
            <person name="MacDonald P.J.P."/>
            <person name="Mehta T."/>
            <person name="Montmayeur A."/>
            <person name="Murphy C."/>
            <person name="Neiman D."/>
            <person name="Pearson M."/>
            <person name="Priest M."/>
            <person name="Roberts A."/>
            <person name="Saif S."/>
            <person name="Shea T."/>
            <person name="Shenoy N."/>
            <person name="Sisk P."/>
            <person name="Stolte C."/>
            <person name="Sykes S."/>
            <person name="Wortman J."/>
            <person name="Nusbaum C."/>
            <person name="Birren B."/>
        </authorList>
    </citation>
    <scope>NUCLEOTIDE SEQUENCE [LARGE SCALE GENOMIC DNA]</scope>
    <source>
        <strain evidence="2">FOSC 3-a</strain>
    </source>
</reference>
<dbReference type="AlphaFoldDB" id="W9IM84"/>
<dbReference type="EMBL" id="JH717842">
    <property type="protein sequence ID" value="EWY94405.1"/>
    <property type="molecule type" value="Genomic_DNA"/>
</dbReference>